<proteinExistence type="predicted"/>
<sequence>MAKDYQPILPGDGDTDYARYMRIDALLSLQRSRAEMVHRDELLFQTVHQSTELWLKHACYESADAADLIRAEQPAAAVRLLARAGLGLHLVTEQLEMMHHLAPRDFNEFRAHLGNGSGFESPGWQGIRSCGKELADAFDKLLAARQVDLHELYLGDPDDPVHRLAEAMIEWDERVALWRVRHYKIATRIIGHGIVGTKGTPVDVLARLIAHKFFPALWAVRTGLTLAADGELDDGLDGALGDGLDGEPGGGPDGGADGASCPI</sequence>
<keyword evidence="2" id="KW-0560">Oxidoreductase</keyword>
<dbReference type="GO" id="GO:0019442">
    <property type="term" value="P:L-tryptophan catabolic process to acetyl-CoA"/>
    <property type="evidence" value="ECO:0007669"/>
    <property type="project" value="TreeGrafter"/>
</dbReference>
<keyword evidence="2" id="KW-0223">Dioxygenase</keyword>
<name>A0A7W7QZ08_KITKI</name>
<evidence type="ECO:0000256" key="1">
    <source>
        <dbReference type="SAM" id="MobiDB-lite"/>
    </source>
</evidence>
<dbReference type="GO" id="GO:0019441">
    <property type="term" value="P:L-tryptophan catabolic process to kynurenine"/>
    <property type="evidence" value="ECO:0007669"/>
    <property type="project" value="InterPro"/>
</dbReference>
<dbReference type="InterPro" id="IPR037217">
    <property type="entry name" value="Trp/Indoleamine_2_3_dOase-like"/>
</dbReference>
<dbReference type="EC" id="1.13.11.11" evidence="2"/>
<protein>
    <submittedName>
        <fullName evidence="2">Tryptophan 2,3-dioxygenase</fullName>
        <ecNumber evidence="2">1.13.11.11</ecNumber>
    </submittedName>
</protein>
<dbReference type="PANTHER" id="PTHR10138">
    <property type="entry name" value="TRYPTOPHAN 2,3-DIOXYGENASE"/>
    <property type="match status" value="1"/>
</dbReference>
<dbReference type="PANTHER" id="PTHR10138:SF0">
    <property type="entry name" value="TRYPTOPHAN 2,3-DIOXYGENASE"/>
    <property type="match status" value="1"/>
</dbReference>
<dbReference type="Pfam" id="PF03301">
    <property type="entry name" value="Trp_dioxygenase"/>
    <property type="match status" value="1"/>
</dbReference>
<evidence type="ECO:0000313" key="2">
    <source>
        <dbReference type="EMBL" id="MBB4922428.1"/>
    </source>
</evidence>
<dbReference type="InterPro" id="IPR004981">
    <property type="entry name" value="Trp_2_3_dOase"/>
</dbReference>
<comment type="caution">
    <text evidence="2">The sequence shown here is derived from an EMBL/GenBank/DDBJ whole genome shotgun (WGS) entry which is preliminary data.</text>
</comment>
<dbReference type="EMBL" id="JACHJV010000001">
    <property type="protein sequence ID" value="MBB4922428.1"/>
    <property type="molecule type" value="Genomic_DNA"/>
</dbReference>
<dbReference type="AlphaFoldDB" id="A0A7W7QZ08"/>
<keyword evidence="3" id="KW-1185">Reference proteome</keyword>
<dbReference type="GO" id="GO:0020037">
    <property type="term" value="F:heme binding"/>
    <property type="evidence" value="ECO:0007669"/>
    <property type="project" value="InterPro"/>
</dbReference>
<feature type="region of interest" description="Disordered" evidence="1">
    <location>
        <begin position="238"/>
        <end position="263"/>
    </location>
</feature>
<accession>A0A7W7QZ08</accession>
<gene>
    <name evidence="2" type="ORF">FHR34_001421</name>
</gene>
<organism evidence="2 3">
    <name type="scientific">Kitasatospora kifunensis</name>
    <name type="common">Streptomyces kifunensis</name>
    <dbReference type="NCBI Taxonomy" id="58351"/>
    <lineage>
        <taxon>Bacteria</taxon>
        <taxon>Bacillati</taxon>
        <taxon>Actinomycetota</taxon>
        <taxon>Actinomycetes</taxon>
        <taxon>Kitasatosporales</taxon>
        <taxon>Streptomycetaceae</taxon>
        <taxon>Kitasatospora</taxon>
    </lineage>
</organism>
<dbReference type="Proteomes" id="UP000540506">
    <property type="component" value="Unassembled WGS sequence"/>
</dbReference>
<dbReference type="RefSeq" id="WP_184934604.1">
    <property type="nucleotide sequence ID" value="NZ_JACHJV010000001.1"/>
</dbReference>
<evidence type="ECO:0000313" key="3">
    <source>
        <dbReference type="Proteomes" id="UP000540506"/>
    </source>
</evidence>
<feature type="compositionally biased region" description="Gly residues" evidence="1">
    <location>
        <begin position="238"/>
        <end position="257"/>
    </location>
</feature>
<dbReference type="GO" id="GO:0004833">
    <property type="term" value="F:L-tryptophan 2,3-dioxygenase activity"/>
    <property type="evidence" value="ECO:0007669"/>
    <property type="project" value="UniProtKB-EC"/>
</dbReference>
<reference evidence="2 3" key="1">
    <citation type="submission" date="2020-08" db="EMBL/GenBank/DDBJ databases">
        <title>Sequencing the genomes of 1000 actinobacteria strains.</title>
        <authorList>
            <person name="Klenk H.-P."/>
        </authorList>
    </citation>
    <scope>NUCLEOTIDE SEQUENCE [LARGE SCALE GENOMIC DNA]</scope>
    <source>
        <strain evidence="2 3">DSM 41654</strain>
    </source>
</reference>
<dbReference type="SUPFAM" id="SSF140959">
    <property type="entry name" value="Indolic compounds 2,3-dioxygenase-like"/>
    <property type="match status" value="1"/>
</dbReference>
<dbReference type="Gene3D" id="1.20.58.480">
    <property type="match status" value="2"/>
</dbReference>
<dbReference type="GO" id="GO:0046872">
    <property type="term" value="F:metal ion binding"/>
    <property type="evidence" value="ECO:0007669"/>
    <property type="project" value="InterPro"/>
</dbReference>